<dbReference type="EMBL" id="DS999416">
    <property type="protein sequence ID" value="EED87057.1"/>
    <property type="molecule type" value="Genomic_DNA"/>
</dbReference>
<dbReference type="Gene3D" id="1.10.443.10">
    <property type="entry name" value="Intergrase catalytic core"/>
    <property type="match status" value="1"/>
</dbReference>
<dbReference type="STRING" id="35128.B8LCA0"/>
<dbReference type="eggNOG" id="ENOG502RYDE">
    <property type="taxonomic scope" value="Eukaryota"/>
</dbReference>
<feature type="compositionally biased region" description="Polar residues" evidence="2">
    <location>
        <begin position="254"/>
        <end position="269"/>
    </location>
</feature>
<dbReference type="GeneID" id="7445425"/>
<feature type="compositionally biased region" description="Polar residues" evidence="2">
    <location>
        <begin position="478"/>
        <end position="494"/>
    </location>
</feature>
<dbReference type="KEGG" id="tps:THAPSDRAFT_8909"/>
<evidence type="ECO:0000313" key="3">
    <source>
        <dbReference type="EMBL" id="EED87057.1"/>
    </source>
</evidence>
<feature type="region of interest" description="Disordered" evidence="2">
    <location>
        <begin position="558"/>
        <end position="584"/>
    </location>
</feature>
<gene>
    <name evidence="3" type="ORF">THAPSDRAFT_8909</name>
</gene>
<evidence type="ECO:0000313" key="4">
    <source>
        <dbReference type="Proteomes" id="UP000001449"/>
    </source>
</evidence>
<dbReference type="HOGENOM" id="CLU_350407_0_0_1"/>
<keyword evidence="4" id="KW-1185">Reference proteome</keyword>
<dbReference type="GO" id="GO:0003677">
    <property type="term" value="F:DNA binding"/>
    <property type="evidence" value="ECO:0007669"/>
    <property type="project" value="InterPro"/>
</dbReference>
<dbReference type="GO" id="GO:0009009">
    <property type="term" value="F:site-specific recombinase activity"/>
    <property type="evidence" value="ECO:0000318"/>
    <property type="project" value="GO_Central"/>
</dbReference>
<dbReference type="SUPFAM" id="SSF56349">
    <property type="entry name" value="DNA breaking-rejoining enzymes"/>
    <property type="match status" value="1"/>
</dbReference>
<accession>B8LCA0</accession>
<dbReference type="GO" id="GO:0006310">
    <property type="term" value="P:DNA recombination"/>
    <property type="evidence" value="ECO:0000318"/>
    <property type="project" value="GO_Central"/>
</dbReference>
<dbReference type="InterPro" id="IPR013762">
    <property type="entry name" value="Integrase-like_cat_sf"/>
</dbReference>
<feature type="region of interest" description="Disordered" evidence="2">
    <location>
        <begin position="474"/>
        <end position="494"/>
    </location>
</feature>
<feature type="region of interest" description="Disordered" evidence="2">
    <location>
        <begin position="248"/>
        <end position="269"/>
    </location>
</feature>
<organism evidence="3 4">
    <name type="scientific">Thalassiosira pseudonana</name>
    <name type="common">Marine diatom</name>
    <name type="synonym">Cyclotella nana</name>
    <dbReference type="NCBI Taxonomy" id="35128"/>
    <lineage>
        <taxon>Eukaryota</taxon>
        <taxon>Sar</taxon>
        <taxon>Stramenopiles</taxon>
        <taxon>Ochrophyta</taxon>
        <taxon>Bacillariophyta</taxon>
        <taxon>Coscinodiscophyceae</taxon>
        <taxon>Thalassiosirophycidae</taxon>
        <taxon>Thalassiosirales</taxon>
        <taxon>Thalassiosiraceae</taxon>
        <taxon>Thalassiosira</taxon>
    </lineage>
</organism>
<protein>
    <submittedName>
        <fullName evidence="3">Uncharacterized protein</fullName>
    </submittedName>
</protein>
<dbReference type="AlphaFoldDB" id="B8LCA0"/>
<dbReference type="Proteomes" id="UP000001449">
    <property type="component" value="Chromosome 11"/>
</dbReference>
<feature type="compositionally biased region" description="Basic and acidic residues" evidence="2">
    <location>
        <begin position="573"/>
        <end position="584"/>
    </location>
</feature>
<dbReference type="OMA" id="MQRESYD"/>
<dbReference type="InParanoid" id="B8LCA0"/>
<keyword evidence="1" id="KW-0233">DNA recombination</keyword>
<name>B8LCA0_THAPS</name>
<proteinExistence type="predicted"/>
<evidence type="ECO:0000256" key="2">
    <source>
        <dbReference type="SAM" id="MobiDB-lite"/>
    </source>
</evidence>
<reference evidence="3 4" key="2">
    <citation type="journal article" date="2008" name="Nature">
        <title>The Phaeodactylum genome reveals the evolutionary history of diatom genomes.</title>
        <authorList>
            <person name="Bowler C."/>
            <person name="Allen A.E."/>
            <person name="Badger J.H."/>
            <person name="Grimwood J."/>
            <person name="Jabbari K."/>
            <person name="Kuo A."/>
            <person name="Maheswari U."/>
            <person name="Martens C."/>
            <person name="Maumus F."/>
            <person name="Otillar R.P."/>
            <person name="Rayko E."/>
            <person name="Salamov A."/>
            <person name="Vandepoele K."/>
            <person name="Beszteri B."/>
            <person name="Gruber A."/>
            <person name="Heijde M."/>
            <person name="Katinka M."/>
            <person name="Mock T."/>
            <person name="Valentin K."/>
            <person name="Verret F."/>
            <person name="Berges J.A."/>
            <person name="Brownlee C."/>
            <person name="Cadoret J.P."/>
            <person name="Chiovitti A."/>
            <person name="Choi C.J."/>
            <person name="Coesel S."/>
            <person name="De Martino A."/>
            <person name="Detter J.C."/>
            <person name="Durkin C."/>
            <person name="Falciatore A."/>
            <person name="Fournet J."/>
            <person name="Haruta M."/>
            <person name="Huysman M.J."/>
            <person name="Jenkins B.D."/>
            <person name="Jiroutova K."/>
            <person name="Jorgensen R.E."/>
            <person name="Joubert Y."/>
            <person name="Kaplan A."/>
            <person name="Kroger N."/>
            <person name="Kroth P.G."/>
            <person name="La Roche J."/>
            <person name="Lindquist E."/>
            <person name="Lommer M."/>
            <person name="Martin-Jezequel V."/>
            <person name="Lopez P.J."/>
            <person name="Lucas S."/>
            <person name="Mangogna M."/>
            <person name="McGinnis K."/>
            <person name="Medlin L.K."/>
            <person name="Montsant A."/>
            <person name="Oudot-Le Secq M.P."/>
            <person name="Napoli C."/>
            <person name="Obornik M."/>
            <person name="Parker M.S."/>
            <person name="Petit J.L."/>
            <person name="Porcel B.M."/>
            <person name="Poulsen N."/>
            <person name="Robison M."/>
            <person name="Rychlewski L."/>
            <person name="Rynearson T.A."/>
            <person name="Schmutz J."/>
            <person name="Shapiro H."/>
            <person name="Siaut M."/>
            <person name="Stanley M."/>
            <person name="Sussman M.R."/>
            <person name="Taylor A.R."/>
            <person name="Vardi A."/>
            <person name="von Dassow P."/>
            <person name="Vyverman W."/>
            <person name="Willis A."/>
            <person name="Wyrwicz L.S."/>
            <person name="Rokhsar D.S."/>
            <person name="Weissenbach J."/>
            <person name="Armbrust E.V."/>
            <person name="Green B.R."/>
            <person name="Van de Peer Y."/>
            <person name="Grigoriev I.V."/>
        </authorList>
    </citation>
    <scope>NUCLEOTIDE SEQUENCE [LARGE SCALE GENOMIC DNA]</scope>
    <source>
        <strain evidence="3 4">CCMP1335</strain>
    </source>
</reference>
<sequence length="804" mass="90222">MYVAAWAHICLCSSSNALLQPTPSTSTLPCRRHVEQLGQSSVTSTSATFLSALAFDDFSNLTMNTSNNNNLDGRSTSNNTPTCPFPKLQSTLVNPPISYPTSASTTIIQQLTSSGFTDDNDVINFAKGFATTRQEMLSQVLIQDFGWRALDAHRARVGIVQLVQEVFRVQNMGSAIRGLPQVDIGSDDKEPIPRDDPTSPLLPTMSLVASTESQIHSTNPKEKGKVTIAPKVKHAPWKSVLVNDKAKLRRAKENNTPKTQSSTKDSYNYGLLQSTTDNIDRTTYSTLFEELDNFWSFMTVTQTSSVAEPPIRERTAEVYRTHARLFLGESSAVDRWLLDARGVLFEEDLLEELGNGKGGDKVVKATLSCPSAIGSTQSLVSANAKTTRIEMWKRVSSRLPSETTDDRKDELKQRLSLVDIFPDSQTGSALSVLEYVLWLRSKRKISPNYEANILRGLLKLVKFRFASELSESSTASSHNGYQNSQGTSITSKAKNATPLDDLPIVIELRRFHREAGNKAKKSQRSSDEGKKWLEWSEYLEVIELIKIDLGELIKTYERDSMPSEETETTSDDTTNKDERAVPEKPKKLKSLQVQKKEIAVTFQYYLILSFFACVPDRQRTFRELELGRNFLRVETAQQTSEGGDDDEAINNDIWIIKHTADDYKTGSTYGERPPLPLLPSLTPSIDDFLERWRPALTSKENPSAFLFLQPRTGNPLTANSVYQIVSRACYNYKQKKTNPHLLRDMIVTHVRKNADASEKELEALALFMGHSIKMQRESYDRRTLDQKVQPAIQLMQSVNSLGKE</sequence>
<reference evidence="3 4" key="1">
    <citation type="journal article" date="2004" name="Science">
        <title>The genome of the diatom Thalassiosira pseudonana: ecology, evolution, and metabolism.</title>
        <authorList>
            <person name="Armbrust E.V."/>
            <person name="Berges J.A."/>
            <person name="Bowler C."/>
            <person name="Green B.R."/>
            <person name="Martinez D."/>
            <person name="Putnam N.H."/>
            <person name="Zhou S."/>
            <person name="Allen A.E."/>
            <person name="Apt K.E."/>
            <person name="Bechner M."/>
            <person name="Brzezinski M.A."/>
            <person name="Chaal B.K."/>
            <person name="Chiovitti A."/>
            <person name="Davis A.K."/>
            <person name="Demarest M.S."/>
            <person name="Detter J.C."/>
            <person name="Glavina T."/>
            <person name="Goodstein D."/>
            <person name="Hadi M.Z."/>
            <person name="Hellsten U."/>
            <person name="Hildebrand M."/>
            <person name="Jenkins B.D."/>
            <person name="Jurka J."/>
            <person name="Kapitonov V.V."/>
            <person name="Kroger N."/>
            <person name="Lau W.W."/>
            <person name="Lane T.W."/>
            <person name="Larimer F.W."/>
            <person name="Lippmeier J.C."/>
            <person name="Lucas S."/>
            <person name="Medina M."/>
            <person name="Montsant A."/>
            <person name="Obornik M."/>
            <person name="Parker M.S."/>
            <person name="Palenik B."/>
            <person name="Pazour G.J."/>
            <person name="Richardson P.M."/>
            <person name="Rynearson T.A."/>
            <person name="Saito M.A."/>
            <person name="Schwartz D.C."/>
            <person name="Thamatrakoln K."/>
            <person name="Valentin K."/>
            <person name="Vardi A."/>
            <person name="Wilkerson F.P."/>
            <person name="Rokhsar D.S."/>
        </authorList>
    </citation>
    <scope>NUCLEOTIDE SEQUENCE [LARGE SCALE GENOMIC DNA]</scope>
    <source>
        <strain evidence="3 4">CCMP1335</strain>
    </source>
</reference>
<feature type="compositionally biased region" description="Basic and acidic residues" evidence="2">
    <location>
        <begin position="186"/>
        <end position="197"/>
    </location>
</feature>
<dbReference type="GO" id="GO:0007059">
    <property type="term" value="P:chromosome segregation"/>
    <property type="evidence" value="ECO:0000318"/>
    <property type="project" value="GO_Central"/>
</dbReference>
<dbReference type="InterPro" id="IPR011010">
    <property type="entry name" value="DNA_brk_join_enz"/>
</dbReference>
<dbReference type="PaxDb" id="35128-Thaps8909"/>
<feature type="region of interest" description="Disordered" evidence="2">
    <location>
        <begin position="180"/>
        <end position="201"/>
    </location>
</feature>
<evidence type="ECO:0000256" key="1">
    <source>
        <dbReference type="ARBA" id="ARBA00023172"/>
    </source>
</evidence>
<dbReference type="RefSeq" id="XP_002296662.1">
    <property type="nucleotide sequence ID" value="XM_002296626.1"/>
</dbReference>